<dbReference type="RefSeq" id="WP_146380808.1">
    <property type="nucleotide sequence ID" value="NZ_VOEJ01000002.1"/>
</dbReference>
<organism evidence="2 3">
    <name type="scientific">Mucilaginibacter pallidiroseus</name>
    <dbReference type="NCBI Taxonomy" id="2599295"/>
    <lineage>
        <taxon>Bacteria</taxon>
        <taxon>Pseudomonadati</taxon>
        <taxon>Bacteroidota</taxon>
        <taxon>Sphingobacteriia</taxon>
        <taxon>Sphingobacteriales</taxon>
        <taxon>Sphingobacteriaceae</taxon>
        <taxon>Mucilaginibacter</taxon>
    </lineage>
</organism>
<dbReference type="AlphaFoldDB" id="A0A563UG67"/>
<name>A0A563UG67_9SPHI</name>
<evidence type="ECO:0000259" key="1">
    <source>
        <dbReference type="PROSITE" id="PS50093"/>
    </source>
</evidence>
<protein>
    <submittedName>
        <fullName evidence="2">T9SS type B sorting domain-containing protein</fullName>
    </submittedName>
</protein>
<dbReference type="InterPro" id="IPR026341">
    <property type="entry name" value="T9SS_type_B"/>
</dbReference>
<dbReference type="PROSITE" id="PS50093">
    <property type="entry name" value="PKD"/>
    <property type="match status" value="1"/>
</dbReference>
<dbReference type="EMBL" id="VOEJ01000002">
    <property type="protein sequence ID" value="TWR30348.1"/>
    <property type="molecule type" value="Genomic_DNA"/>
</dbReference>
<dbReference type="Proteomes" id="UP000320042">
    <property type="component" value="Unassembled WGS sequence"/>
</dbReference>
<sequence>MALWRYALSVFLTSATIICFPGWSIANNTRYTLNLTDSLPIIKPKNISAVNCYDINWATWGTFNDVNTTTGSVLDADGSPISITMSANYSFGSTPSIYTYSRFSSYPSNIPNSTVPKTTWAAGAGGTTTMCFSKTVTNPVLLLSSLGSSLPTSSKLQFSTPYVVLFDGGGMVYNDSKNITGTEGYAIIMFPGDFTCVTINSSTPENYTNLTWGIRPQPFNIAITDLPSSCGSAVVTANGGIKYKWDGGDTPDQATNTFHQSGTYLLTVTNASGCVTSVSKTINVNTAATPTITSFSFPQQNYAAVINQAAHTINVEVSSKADIKRLIPAITISNGTISPASASEQDFTNDVIYHLTSTCGVADYRVTVKVAVSNVMKICQTEQNILIPGSLISGATYQWQRYSNGTWQSTGLSGTNSSYIAPVSTGSAEIVDSYRRQVTVNNIISYDNYTDVYNEPSILNNLVTADKQTICVIGDKTLNITGNIPSGNSVIYQWQSSTDNNAWATITGATQKDLQINFTSTVSLYYRRLANNSTCNAISNVVKVDYSGPVTVANAGSSRSGCDQVLITLNANIPASSEIGTWTVVSPSSYSPFNSTSVHDPNAILNNFPQDIDVLLKWTITKTDCNQQSESTINLHSVSSPTVNAGTDKYIEPGESVTLHAEISSSNSYSYQWSPATGLNNPSLKDPVAKPTETTTYTLTALADNGNCEKTDMVTVFVNNTLEVPNTFTPNGDGYNDIWNIKNIISYKKVSVTILNRWGNQIYYSNGYAKPWDGTFNGKKVTPGTYYYIIDVTDTHIKKSGSITVIY</sequence>
<feature type="domain" description="PKD" evidence="1">
    <location>
        <begin position="243"/>
        <end position="291"/>
    </location>
</feature>
<evidence type="ECO:0000313" key="2">
    <source>
        <dbReference type="EMBL" id="TWR30348.1"/>
    </source>
</evidence>
<dbReference type="Gene3D" id="2.60.40.10">
    <property type="entry name" value="Immunoglobulins"/>
    <property type="match status" value="1"/>
</dbReference>
<dbReference type="InterPro" id="IPR013783">
    <property type="entry name" value="Ig-like_fold"/>
</dbReference>
<evidence type="ECO:0000313" key="3">
    <source>
        <dbReference type="Proteomes" id="UP000320042"/>
    </source>
</evidence>
<dbReference type="Pfam" id="PF13585">
    <property type="entry name" value="CHU_C"/>
    <property type="match status" value="1"/>
</dbReference>
<dbReference type="Gene3D" id="2.60.40.2340">
    <property type="match status" value="1"/>
</dbReference>
<accession>A0A563UG67</accession>
<gene>
    <name evidence="2" type="ORF">FPZ43_05245</name>
</gene>
<reference evidence="2 3" key="1">
    <citation type="submission" date="2019-07" db="EMBL/GenBank/DDBJ databases">
        <authorList>
            <person name="Kim J."/>
        </authorList>
    </citation>
    <scope>NUCLEOTIDE SEQUENCE [LARGE SCALE GENOMIC DNA]</scope>
    <source>
        <strain evidence="3">dk17</strain>
    </source>
</reference>
<comment type="caution">
    <text evidence="2">The sequence shown here is derived from an EMBL/GenBank/DDBJ whole genome shotgun (WGS) entry which is preliminary data.</text>
</comment>
<dbReference type="NCBIfam" id="TIGR04131">
    <property type="entry name" value="Bac_Flav_CTERM"/>
    <property type="match status" value="1"/>
</dbReference>
<proteinExistence type="predicted"/>
<dbReference type="OrthoDB" id="5726170at2"/>
<keyword evidence="3" id="KW-1185">Reference proteome</keyword>
<dbReference type="InterPro" id="IPR000601">
    <property type="entry name" value="PKD_dom"/>
</dbReference>